<evidence type="ECO:0000259" key="6">
    <source>
        <dbReference type="PROSITE" id="PS50197"/>
    </source>
</evidence>
<feature type="compositionally biased region" description="Low complexity" evidence="5">
    <location>
        <begin position="1022"/>
        <end position="1035"/>
    </location>
</feature>
<feature type="compositionally biased region" description="Polar residues" evidence="5">
    <location>
        <begin position="1505"/>
        <end position="1515"/>
    </location>
</feature>
<dbReference type="SUPFAM" id="SSF50729">
    <property type="entry name" value="PH domain-like"/>
    <property type="match status" value="1"/>
</dbReference>
<organism evidence="8">
    <name type="scientific">Schistocephalus solidus</name>
    <name type="common">Tapeworm</name>
    <dbReference type="NCBI Taxonomy" id="70667"/>
    <lineage>
        <taxon>Eukaryota</taxon>
        <taxon>Metazoa</taxon>
        <taxon>Spiralia</taxon>
        <taxon>Lophotrochozoa</taxon>
        <taxon>Platyhelminthes</taxon>
        <taxon>Cestoda</taxon>
        <taxon>Eucestoda</taxon>
        <taxon>Diphyllobothriidea</taxon>
        <taxon>Diphyllobothriidae</taxon>
        <taxon>Schistocephalus</taxon>
    </lineage>
</organism>
<keyword evidence="4" id="KW-0472">Membrane</keyword>
<dbReference type="InterPro" id="IPR015943">
    <property type="entry name" value="WD40/YVTN_repeat-like_dom_sf"/>
</dbReference>
<proteinExistence type="predicted"/>
<dbReference type="Gene3D" id="1.10.1540.10">
    <property type="entry name" value="BEACH domain"/>
    <property type="match status" value="1"/>
</dbReference>
<feature type="compositionally biased region" description="Polar residues" evidence="5">
    <location>
        <begin position="1541"/>
        <end position="1557"/>
    </location>
</feature>
<dbReference type="InterPro" id="IPR050865">
    <property type="entry name" value="BEACH_Domain"/>
</dbReference>
<dbReference type="PANTHER" id="PTHR13743:SF162">
    <property type="entry name" value="NEUROBEACHIN"/>
    <property type="match status" value="1"/>
</dbReference>
<feature type="compositionally biased region" description="Polar residues" evidence="5">
    <location>
        <begin position="1565"/>
        <end position="1580"/>
    </location>
</feature>
<dbReference type="Pfam" id="PF14844">
    <property type="entry name" value="PH_BEACH"/>
    <property type="match status" value="1"/>
</dbReference>
<dbReference type="CDD" id="cd01201">
    <property type="entry name" value="PH_BEACH"/>
    <property type="match status" value="1"/>
</dbReference>
<feature type="compositionally biased region" description="Acidic residues" evidence="5">
    <location>
        <begin position="1636"/>
        <end position="1653"/>
    </location>
</feature>
<dbReference type="InterPro" id="IPR010508">
    <property type="entry name" value="NBEA-like_DUF1088"/>
</dbReference>
<dbReference type="Pfam" id="PF02138">
    <property type="entry name" value="Beach"/>
    <property type="match status" value="1"/>
</dbReference>
<dbReference type="SUPFAM" id="SSF49899">
    <property type="entry name" value="Concanavalin A-like lectins/glucanases"/>
    <property type="match status" value="1"/>
</dbReference>
<feature type="region of interest" description="Disordered" evidence="5">
    <location>
        <begin position="2624"/>
        <end position="2677"/>
    </location>
</feature>
<feature type="compositionally biased region" description="Polar residues" evidence="5">
    <location>
        <begin position="1036"/>
        <end position="1053"/>
    </location>
</feature>
<accession>A0A0X3PLY4</accession>
<feature type="region of interest" description="Disordered" evidence="5">
    <location>
        <begin position="1730"/>
        <end position="1755"/>
    </location>
</feature>
<keyword evidence="3" id="KW-0677">Repeat</keyword>
<feature type="domain" description="BEACH-type PH" evidence="7">
    <location>
        <begin position="2126"/>
        <end position="2234"/>
    </location>
</feature>
<evidence type="ECO:0000256" key="2">
    <source>
        <dbReference type="ARBA" id="ARBA00022574"/>
    </source>
</evidence>
<feature type="domain" description="BEACH" evidence="6">
    <location>
        <begin position="2253"/>
        <end position="2542"/>
    </location>
</feature>
<dbReference type="Pfam" id="PF20426">
    <property type="entry name" value="NBCH_WD40"/>
    <property type="match status" value="1"/>
</dbReference>
<dbReference type="GO" id="GO:0008104">
    <property type="term" value="P:intracellular protein localization"/>
    <property type="evidence" value="ECO:0007669"/>
    <property type="project" value="TreeGrafter"/>
</dbReference>
<gene>
    <name evidence="8" type="ORF">TR153139</name>
</gene>
<feature type="compositionally biased region" description="Acidic residues" evidence="5">
    <location>
        <begin position="1581"/>
        <end position="1602"/>
    </location>
</feature>
<dbReference type="InterPro" id="IPR011993">
    <property type="entry name" value="PH-like_dom_sf"/>
</dbReference>
<evidence type="ECO:0000256" key="3">
    <source>
        <dbReference type="ARBA" id="ARBA00022737"/>
    </source>
</evidence>
<feature type="compositionally biased region" description="Polar residues" evidence="5">
    <location>
        <begin position="2634"/>
        <end position="2643"/>
    </location>
</feature>
<keyword evidence="2" id="KW-0853">WD repeat</keyword>
<dbReference type="SUPFAM" id="SSF81837">
    <property type="entry name" value="BEACH domain"/>
    <property type="match status" value="1"/>
</dbReference>
<dbReference type="SMART" id="SM01026">
    <property type="entry name" value="Beach"/>
    <property type="match status" value="1"/>
</dbReference>
<dbReference type="SUPFAM" id="SSF48371">
    <property type="entry name" value="ARM repeat"/>
    <property type="match status" value="1"/>
</dbReference>
<dbReference type="GO" id="GO:0019901">
    <property type="term" value="F:protein kinase binding"/>
    <property type="evidence" value="ECO:0007669"/>
    <property type="project" value="TreeGrafter"/>
</dbReference>
<feature type="compositionally biased region" description="Low complexity" evidence="5">
    <location>
        <begin position="2644"/>
        <end position="2661"/>
    </location>
</feature>
<dbReference type="EMBL" id="GEEE01012398">
    <property type="protein sequence ID" value="JAP50827.1"/>
    <property type="molecule type" value="Transcribed_RNA"/>
</dbReference>
<evidence type="ECO:0000256" key="1">
    <source>
        <dbReference type="ARBA" id="ARBA00004370"/>
    </source>
</evidence>
<dbReference type="InterPro" id="IPR023362">
    <property type="entry name" value="PH-BEACH_dom"/>
</dbReference>
<dbReference type="FunFam" id="1.10.1540.10:FF:000001">
    <property type="entry name" value="neurobeachin isoform X1"/>
    <property type="match status" value="1"/>
</dbReference>
<sequence>MNDGELGNLKAISHQCNNKNHVQINPPPDLRNPHRNSDLKMIIKEVLETLKSCENETAHLLDDLVNLLKKNPASVCDFDESSVLAVLLRSIERSHESLTSPCLLFISKILSFTVSPRSLQFILSYLICSSGTWRPHSYQLIHELKICSSFPHNTHFFNFPGGHNSVIALPPLSKWAYQNGWTFQCWFYFEKPASSSEMQPRYLFCFRTSKGLGYSAHFLGNFLIVTSVKVTGKGLQHCVPTEFHPYRWYMLTISYVYSRWSRSELRCYVDGNLASQSEMSWMVTTTEAFDKCTLGGPPEQRESGNFSGRISSVFAFSEALYPQQISALYNLGPFYNGQFRFEQESKTRLSSTERKALYDNKITSSLMFAYNPTACDSHLCLNQSPKSNSNVFLHSPHALMKGKVRTIHTMSLHSALHCLGGIQLLYLLFNQLDFHPDPTDDVTKTALPESNSASGGSLKTDPFPIAAQIFNLIFDLVRTSAILRKQFSQTNGLLIFAQALHRSSAVHLNEPLLNGILEAARYLTSEVVANASPGQADRSSNRLLVPVFVTLLRQLFDQILFDHALWVRAPVQIQDRLYQFLADEFRVDLIVQSTRTVVAPAVFALKTYYSISAVPPKCSPSGNAVTTSASSSRVSTSERPSIQYLARIRSNILMFIKQLFLRTTAPQGEELECILNFLATVKEADDLRDVLFFTTLLMSEYPASMVPAFDSKDGIQCVFQLLDSKDECIRLYALKLLGFFLKFSKTKRKQESMSQYSVFSLIGDSLNVASNIFSMKTYNVLFELLTERVTMHISEVVLPNPDANCRIENPVLLKTIALLIIHAKRTPELLHVRQTFLEHLLSLCINHEENRRAILQMSVWQDWVIGLASLFPTTRQNAFATATVMEILRVLLYHALRYEYGGWRVWIDTLAILHSRIAFEEYRRSSPQQALIKTPTVMAVVNDDAHTRKSLSIQQSRASAVKINEMLTIEEEEQQQQDDLHSEAVEMSVTPANVDLTDTTVRRLVNNLVHQLSEDTELSSENADSATATTDANVTGEPTSNDTCSYASATPQHRGTPCVPTQPAKQDDCETNPHKPRRATPSAEPSSDRPRGVPPFRLSPFSWSYLHQILLDSVLRSVEDDFHLATVAGNTTSSCQEAVQGTSGKATTGTDPESLTTPDVLELSAAAISDFINDQNNNVYAVNLIHMVSQLADSLVTVCGGLLPLLAATTSPSVELDLLEPTQGLSLDVSISFLLRITNLADIVIFSTPINLAALEKETGMASGGILRQCLRLVCTCSVRNCLEARLSSLLPPKELLVQLKEQQDAGLELEEEAYFDHSGQATNADLADSALEAQLHSDHPFPASSEYYQRLKPKLELIERLVAGVSNNVSSHTSRASSNSPLNPLLPLVSHLSPSMQKLVSGLRPLILPYPNDFMGGIFGHTVLSPLVNAERLLQNVDIHRLHNIIYRDEEETKQVQFVTLAVVYFLSVLMVSRYRDLLDPANPLVGQTRRSSSGQPEPVSSAPPGTTQATSPVSWRLGSCAPALEQPKVPTKGERQPPSEGQASKNVTEDGTSAETNDDHSSQKGNNATMHVNYSESYSSEDADTEEANDAGEEADDDEGRSDATSLGATRSGHNTVSHEVASDNEYSAHGDEPTDEDDYDYGDEDDDQYIEDNGRNGTQPGGGNRQVIASITVSHTRTSRAIPRVDPAEDIQTIQQTVPTSNLPVSLTTGKPIVSSVIGSADQRSLVSNVISSPPPPPPQQPQQQSPPIQLGPVRSMSAFHAADNLTEKLERALGTTTPLLKEIFFDFASFLSKTLIGSHGQELFAGGLTALRQASVAVELVMLLCSQEWQNSLQKHAGLAFIELVNEGRLLAHATRDHILRVAQEADFILSRLRTLDLRRHADFKLISARRQSLRVAAEKRVGQVLAAGRHHDGVLASHCVSLIEYVMRCLEEAQMVPRALPSSEHALTPDQDADLRRQALSFQATIKRPPKPAFFRLDSWEDDSRRRRRLVLNPFGTSHPEAVLCVHPLPNATATSTDGESDNSVSKDQTSTLNSVIEANALNLSGVADRDRNGSIVEEILPFSLKADFSYTGSIDLAVKGQPQSSPDFPNGIATGTVGGLISGLPSIHRDSLSFGKLESDPSHPTVFSTPCLLIAAVANVHGTLCVTKSDFSFETDPLNEENKEIDEAVLAYAENLYCRWPFSEIRAVFTRRYLLQNIAIEIFLTSRSSVTFALPDQAAVQKVVLALPPVGIGIRYGLPQSHKISLVSPRQHFQLSNATQRWQRREMSNFDYLMFLNTIAGRSFNDLNQYPIFPWVLCNYTSKELDLNEPANYRDLSKPIGALDPARKAFFDDRFASWDDESQPAFHYGTHYSTAAFVLNYLIRLEPFTTLFLNMQGGKFDHPNRLFHSIESTWSGCMKSSTNVKELIPEFFYLPEMLENVNQYRFGKLDDGVLVDDVILPPWAKSPEDFVRINRQALESELVSCQLHHWIDLIFGYKQRGPEAIRATNVFCHLTYEGSVNWEKITDSVLRKAIEGQIQSFGQTPSQLLTEPHPPRGSALHVCPSIFTPLTQEVCLRVKLPSNSPIVAVFAHTHPTLTSQPAVVTVAANYVFAVNRWNNAAADAVRRSSLAPKPLALHASTEPDMTPSGDQQQLPADSTSKTPISSSSNRPSPASLIGSADTSPPLPLTVDSTLVTNPTANRRYLGENADPSLRPSINQFVATPDNRVIIACGYFDGSIRVFSVDTGRCVHIAYAHHSVVTCLARSEANATLHCYVATGGREGLVMLWIFNSQTMTFFSESAGEPPSPQATLAGHQDAIECVVVSAELGLVVSGSADETCLIHTTRGDLLRRLVSPLSNPVSPSTPLEPSISAPLLPAPLLPARVLINREGYLVFQFHKSRIATYTLNGKLIRSVDMIRQVRPVDTEQYSISALAITPCSGYLLVGGNDGLVWILRTENLEPLHCLPRCKAPITAFALNHDQRFLTVGLANGGLVTFNMDFNRWHSEFQERHHPV</sequence>
<evidence type="ECO:0000256" key="4">
    <source>
        <dbReference type="ARBA" id="ARBA00023136"/>
    </source>
</evidence>
<dbReference type="GO" id="GO:0016020">
    <property type="term" value="C:membrane"/>
    <property type="evidence" value="ECO:0007669"/>
    <property type="project" value="UniProtKB-SubCell"/>
</dbReference>
<dbReference type="InterPro" id="IPR001680">
    <property type="entry name" value="WD40_rpt"/>
</dbReference>
<dbReference type="InterPro" id="IPR046851">
    <property type="entry name" value="NBCH_WD40"/>
</dbReference>
<dbReference type="Pfam" id="PF06469">
    <property type="entry name" value="DUF1088"/>
    <property type="match status" value="2"/>
</dbReference>
<feature type="region of interest" description="Disordered" evidence="5">
    <location>
        <begin position="1487"/>
        <end position="1668"/>
    </location>
</feature>
<dbReference type="GO" id="GO:0005829">
    <property type="term" value="C:cytosol"/>
    <property type="evidence" value="ECO:0007669"/>
    <property type="project" value="TreeGrafter"/>
</dbReference>
<dbReference type="CDD" id="cd06071">
    <property type="entry name" value="Beach"/>
    <property type="match status" value="1"/>
</dbReference>
<dbReference type="Gene3D" id="2.30.29.30">
    <property type="entry name" value="Pleckstrin-homology domain (PH domain)/Phosphotyrosine-binding domain (PTB)"/>
    <property type="match status" value="1"/>
</dbReference>
<dbReference type="Pfam" id="PF15787">
    <property type="entry name" value="DUF4704"/>
    <property type="match status" value="1"/>
</dbReference>
<feature type="region of interest" description="Disordered" evidence="5">
    <location>
        <begin position="1014"/>
        <end position="1093"/>
    </location>
</feature>
<dbReference type="Gene3D" id="2.130.10.10">
    <property type="entry name" value="YVTN repeat-like/Quinoprotein amine dehydrogenase"/>
    <property type="match status" value="2"/>
</dbReference>
<evidence type="ECO:0000313" key="8">
    <source>
        <dbReference type="EMBL" id="JAP50827.1"/>
    </source>
</evidence>
<protein>
    <recommendedName>
        <fullName evidence="9">Neurobeachin</fullName>
    </recommendedName>
</protein>
<dbReference type="PROSITE" id="PS50197">
    <property type="entry name" value="BEACH"/>
    <property type="match status" value="1"/>
</dbReference>
<comment type="subcellular location">
    <subcellularLocation>
        <location evidence="1">Membrane</location>
    </subcellularLocation>
</comment>
<dbReference type="InterPro" id="IPR036372">
    <property type="entry name" value="BEACH_dom_sf"/>
</dbReference>
<feature type="compositionally biased region" description="Polar residues" evidence="5">
    <location>
        <begin position="1605"/>
        <end position="1620"/>
    </location>
</feature>
<evidence type="ECO:0000256" key="5">
    <source>
        <dbReference type="SAM" id="MobiDB-lite"/>
    </source>
</evidence>
<reference evidence="8" key="1">
    <citation type="submission" date="2016-01" db="EMBL/GenBank/DDBJ databases">
        <title>Reference transcriptome for the parasite Schistocephalus solidus: insights into the molecular evolution of parasitism.</title>
        <authorList>
            <person name="Hebert F.O."/>
            <person name="Grambauer S."/>
            <person name="Barber I."/>
            <person name="Landry C.R."/>
            <person name="Aubin-Horth N."/>
        </authorList>
    </citation>
    <scope>NUCLEOTIDE SEQUENCE</scope>
</reference>
<evidence type="ECO:0000259" key="7">
    <source>
        <dbReference type="PROSITE" id="PS51783"/>
    </source>
</evidence>
<dbReference type="InterPro" id="IPR036322">
    <property type="entry name" value="WD40_repeat_dom_sf"/>
</dbReference>
<dbReference type="InterPro" id="IPR031570">
    <property type="entry name" value="NBEA/BDCP_DUF4704"/>
</dbReference>
<dbReference type="Pfam" id="PF13385">
    <property type="entry name" value="Laminin_G_3"/>
    <property type="match status" value="1"/>
</dbReference>
<name>A0A0X3PLY4_SCHSO</name>
<dbReference type="SUPFAM" id="SSF50978">
    <property type="entry name" value="WD40 repeat-like"/>
    <property type="match status" value="1"/>
</dbReference>
<dbReference type="Gene3D" id="2.60.120.200">
    <property type="match status" value="1"/>
</dbReference>
<dbReference type="InterPro" id="IPR016024">
    <property type="entry name" value="ARM-type_fold"/>
</dbReference>
<evidence type="ECO:0008006" key="9">
    <source>
        <dbReference type="Google" id="ProtNLM"/>
    </source>
</evidence>
<dbReference type="InterPro" id="IPR000409">
    <property type="entry name" value="BEACH_dom"/>
</dbReference>
<dbReference type="PROSITE" id="PS51783">
    <property type="entry name" value="PH_BEACH"/>
    <property type="match status" value="1"/>
</dbReference>
<dbReference type="InterPro" id="IPR013320">
    <property type="entry name" value="ConA-like_dom_sf"/>
</dbReference>
<dbReference type="SMART" id="SM00320">
    <property type="entry name" value="WD40"/>
    <property type="match status" value="5"/>
</dbReference>
<dbReference type="PANTHER" id="PTHR13743">
    <property type="entry name" value="BEIGE/BEACH-RELATED"/>
    <property type="match status" value="1"/>
</dbReference>